<dbReference type="GeneID" id="136808529"/>
<evidence type="ECO:0000256" key="4">
    <source>
        <dbReference type="ARBA" id="ARBA00022777"/>
    </source>
</evidence>
<feature type="region of interest" description="Disordered" evidence="7">
    <location>
        <begin position="1"/>
        <end position="61"/>
    </location>
</feature>
<feature type="domain" description="Protein kinase" evidence="8">
    <location>
        <begin position="281"/>
        <end position="552"/>
    </location>
</feature>
<dbReference type="PROSITE" id="PS00107">
    <property type="entry name" value="PROTEIN_KINASE_ATP"/>
    <property type="match status" value="1"/>
</dbReference>
<keyword evidence="3 6" id="KW-0547">Nucleotide-binding</keyword>
<evidence type="ECO:0000313" key="9">
    <source>
        <dbReference type="EnsemblMetazoa" id="CLYHEMP021077.1"/>
    </source>
</evidence>
<evidence type="ECO:0000256" key="5">
    <source>
        <dbReference type="ARBA" id="ARBA00022840"/>
    </source>
</evidence>
<dbReference type="SMART" id="SM00220">
    <property type="entry name" value="S_TKc"/>
    <property type="match status" value="1"/>
</dbReference>
<proteinExistence type="predicted"/>
<feature type="compositionally biased region" description="Polar residues" evidence="7">
    <location>
        <begin position="158"/>
        <end position="171"/>
    </location>
</feature>
<evidence type="ECO:0000259" key="8">
    <source>
        <dbReference type="PROSITE" id="PS50011"/>
    </source>
</evidence>
<dbReference type="EnsemblMetazoa" id="CLYHEMT021077.1">
    <property type="protein sequence ID" value="CLYHEMP021077.1"/>
    <property type="gene ID" value="CLYHEMG021077"/>
</dbReference>
<dbReference type="InterPro" id="IPR011009">
    <property type="entry name" value="Kinase-like_dom_sf"/>
</dbReference>
<keyword evidence="1" id="KW-0723">Serine/threonine-protein kinase</keyword>
<protein>
    <recommendedName>
        <fullName evidence="8">Protein kinase domain-containing protein</fullName>
    </recommendedName>
</protein>
<dbReference type="SUPFAM" id="SSF56112">
    <property type="entry name" value="Protein kinase-like (PK-like)"/>
    <property type="match status" value="1"/>
</dbReference>
<feature type="compositionally biased region" description="Basic and acidic residues" evidence="7">
    <location>
        <begin position="172"/>
        <end position="184"/>
    </location>
</feature>
<dbReference type="OrthoDB" id="68483at2759"/>
<sequence>MSEVPDAKQFPVTTTGRKHASRNKSFVEQVNRVLRSNRLQQKRKKSSTSDEPTDFPDNMGPACTKKAKVDCKNSVVVLSPRSNKISPLPPQQHVDIKLNNNDLSVDEVLVQGTVSPFHKTHHHITADERFGSNIPDTIMEEEQLETSSSTDTSSSESLKMNSQNRVNSILSSREESPNRADSSKPFHTSVPNLRTQQKGLTLTNRVTRSSSHDEVKLRKNLGSTDLFSRAMFKRNSVATPDISRHGSVENVLNPRKERRKSKTPTIENRIHNLEADQVNYYQLKEEIGRGSFGSIYKCHSSKDKQNYAMKVMSKRRLMRKSGLAGRRPNRKHNPLEPLHREIAILKKMDHPNIVKLVEVMDDVQVDNVYMVFELMQNGVVIEVATDKVIEEERARRLFQELLLGIEYLHYSKIIHRDIKPANLLLDDNDHIKIADFGVSDMFEGENDLLSKHAGSPAFQAPEVHDHDSRDKYSGKAVDVWAMGITLFCFLYGKCPFYSSLMGELITKIKSEPLVFPESPIVNPQAKDLISRMLAKDPKERINVLEMKEHHWVTDGGRVTLAATEDHCSVIEVTDEEVKNSVKIISKLSSLVFAKSILKGRSFVPGRGKKNKWKRNHSLPTPNL</sequence>
<dbReference type="PROSITE" id="PS50011">
    <property type="entry name" value="PROTEIN_KINASE_DOM"/>
    <property type="match status" value="1"/>
</dbReference>
<dbReference type="InterPro" id="IPR000719">
    <property type="entry name" value="Prot_kinase_dom"/>
</dbReference>
<dbReference type="PANTHER" id="PTHR43895">
    <property type="entry name" value="CALCIUM/CALMODULIN-DEPENDENT PROTEIN KINASE KINASE-RELATED"/>
    <property type="match status" value="1"/>
</dbReference>
<feature type="region of interest" description="Disordered" evidence="7">
    <location>
        <begin position="142"/>
        <end position="213"/>
    </location>
</feature>
<dbReference type="Proteomes" id="UP000594262">
    <property type="component" value="Unplaced"/>
</dbReference>
<name>A0A7M5XE76_9CNID</name>
<evidence type="ECO:0000256" key="3">
    <source>
        <dbReference type="ARBA" id="ARBA00022741"/>
    </source>
</evidence>
<dbReference type="RefSeq" id="XP_066921159.1">
    <property type="nucleotide sequence ID" value="XM_067065058.1"/>
</dbReference>
<dbReference type="Gene3D" id="1.10.510.10">
    <property type="entry name" value="Transferase(Phosphotransferase) domain 1"/>
    <property type="match status" value="1"/>
</dbReference>
<feature type="compositionally biased region" description="Low complexity" evidence="7">
    <location>
        <begin position="145"/>
        <end position="157"/>
    </location>
</feature>
<dbReference type="InterPro" id="IPR017441">
    <property type="entry name" value="Protein_kinase_ATP_BS"/>
</dbReference>
<evidence type="ECO:0000256" key="7">
    <source>
        <dbReference type="SAM" id="MobiDB-lite"/>
    </source>
</evidence>
<dbReference type="GO" id="GO:0007165">
    <property type="term" value="P:signal transduction"/>
    <property type="evidence" value="ECO:0007669"/>
    <property type="project" value="TreeGrafter"/>
</dbReference>
<reference evidence="9" key="1">
    <citation type="submission" date="2021-01" db="UniProtKB">
        <authorList>
            <consortium name="EnsemblMetazoa"/>
        </authorList>
    </citation>
    <scope>IDENTIFICATION</scope>
</reference>
<keyword evidence="4" id="KW-0418">Kinase</keyword>
<accession>A0A7M5XE76</accession>
<feature type="binding site" evidence="6">
    <location>
        <position position="310"/>
    </location>
    <ligand>
        <name>ATP</name>
        <dbReference type="ChEBI" id="CHEBI:30616"/>
    </ligand>
</feature>
<dbReference type="AlphaFoldDB" id="A0A7M5XE76"/>
<evidence type="ECO:0000256" key="2">
    <source>
        <dbReference type="ARBA" id="ARBA00022679"/>
    </source>
</evidence>
<evidence type="ECO:0000256" key="6">
    <source>
        <dbReference type="PROSITE-ProRule" id="PRU10141"/>
    </source>
</evidence>
<organism evidence="9 10">
    <name type="scientific">Clytia hemisphaerica</name>
    <dbReference type="NCBI Taxonomy" id="252671"/>
    <lineage>
        <taxon>Eukaryota</taxon>
        <taxon>Metazoa</taxon>
        <taxon>Cnidaria</taxon>
        <taxon>Hydrozoa</taxon>
        <taxon>Hydroidolina</taxon>
        <taxon>Leptothecata</taxon>
        <taxon>Obeliida</taxon>
        <taxon>Clytiidae</taxon>
        <taxon>Clytia</taxon>
    </lineage>
</organism>
<dbReference type="Pfam" id="PF00069">
    <property type="entry name" value="Pkinase"/>
    <property type="match status" value="1"/>
</dbReference>
<dbReference type="InterPro" id="IPR008271">
    <property type="entry name" value="Ser/Thr_kinase_AS"/>
</dbReference>
<dbReference type="PANTHER" id="PTHR43895:SF164">
    <property type="entry name" value="CALCIUM_CALMODULIN-DEPENDENT PROTEIN KINASE KINASE"/>
    <property type="match status" value="1"/>
</dbReference>
<dbReference type="GO" id="GO:0005524">
    <property type="term" value="F:ATP binding"/>
    <property type="evidence" value="ECO:0007669"/>
    <property type="project" value="UniProtKB-UniRule"/>
</dbReference>
<feature type="compositionally biased region" description="Polar residues" evidence="7">
    <location>
        <begin position="185"/>
        <end position="209"/>
    </location>
</feature>
<evidence type="ECO:0000313" key="10">
    <source>
        <dbReference type="Proteomes" id="UP000594262"/>
    </source>
</evidence>
<dbReference type="FunFam" id="1.10.510.10:FF:000571">
    <property type="entry name" value="Maternal embryonic leucine zipper kinase"/>
    <property type="match status" value="1"/>
</dbReference>
<keyword evidence="5 6" id="KW-0067">ATP-binding</keyword>
<dbReference type="GO" id="GO:0004674">
    <property type="term" value="F:protein serine/threonine kinase activity"/>
    <property type="evidence" value="ECO:0007669"/>
    <property type="project" value="UniProtKB-KW"/>
</dbReference>
<keyword evidence="2" id="KW-0808">Transferase</keyword>
<evidence type="ECO:0000256" key="1">
    <source>
        <dbReference type="ARBA" id="ARBA00022527"/>
    </source>
</evidence>
<keyword evidence="10" id="KW-1185">Reference proteome</keyword>
<dbReference type="PROSITE" id="PS00108">
    <property type="entry name" value="PROTEIN_KINASE_ST"/>
    <property type="match status" value="1"/>
</dbReference>